<protein>
    <submittedName>
        <fullName evidence="1">Uncharacterized protein</fullName>
    </submittedName>
</protein>
<dbReference type="AlphaFoldDB" id="A0A3Q9RLV5"/>
<dbReference type="EMBL" id="CP026095">
    <property type="protein sequence ID" value="AZV42545.1"/>
    <property type="molecule type" value="Genomic_DNA"/>
</dbReference>
<gene>
    <name evidence="1" type="ORF">BAOM_1936</name>
</gene>
<evidence type="ECO:0000313" key="2">
    <source>
        <dbReference type="Proteomes" id="UP000283095"/>
    </source>
</evidence>
<dbReference type="Proteomes" id="UP000283095">
    <property type="component" value="Chromosome"/>
</dbReference>
<proteinExistence type="predicted"/>
<evidence type="ECO:0000313" key="1">
    <source>
        <dbReference type="EMBL" id="AZV42545.1"/>
    </source>
</evidence>
<name>A0A3Q9RLV5_9BACI</name>
<sequence>MCNHSLRPLSAYALLLKGELREVKGLSLKSLNFQQYFKT</sequence>
<reference evidence="1 2" key="1">
    <citation type="submission" date="2018-01" db="EMBL/GenBank/DDBJ databases">
        <title>Bacillus asahii Genome sequencing and assembly.</title>
        <authorList>
            <person name="Jiang H."/>
            <person name="Feng Y."/>
            <person name="Zhao F."/>
            <person name="Lin X."/>
        </authorList>
    </citation>
    <scope>NUCLEOTIDE SEQUENCE [LARGE SCALE GENOMIC DNA]</scope>
    <source>
        <strain evidence="1 2">OM18</strain>
    </source>
</reference>
<dbReference type="KEGG" id="pasa:BAOM_1936"/>
<accession>A0A3Q9RLV5</accession>
<organism evidence="1 2">
    <name type="scientific">Peribacillus asahii</name>
    <dbReference type="NCBI Taxonomy" id="228899"/>
    <lineage>
        <taxon>Bacteria</taxon>
        <taxon>Bacillati</taxon>
        <taxon>Bacillota</taxon>
        <taxon>Bacilli</taxon>
        <taxon>Bacillales</taxon>
        <taxon>Bacillaceae</taxon>
        <taxon>Peribacillus</taxon>
    </lineage>
</organism>